<gene>
    <name evidence="1" type="ORF">SNOG_11182</name>
</gene>
<name>Q0UAN2_PHANO</name>
<dbReference type="Proteomes" id="UP000001055">
    <property type="component" value="Unassembled WGS sequence"/>
</dbReference>
<evidence type="ECO:0000313" key="2">
    <source>
        <dbReference type="Proteomes" id="UP000001055"/>
    </source>
</evidence>
<dbReference type="EMBL" id="CH445342">
    <property type="protein sequence ID" value="EAT81681.1"/>
    <property type="molecule type" value="Genomic_DNA"/>
</dbReference>
<sequence length="170" mass="19765">MGAMVSQTKHQILVDAKTHESRGFLDLPPELRLKVYRHISPTHSGFDYDDWRGLYSSCRLVKYEMDNECSKLIQIALRDVLSHECVFAIEAIFFNGTGYIHKPTKFTHLKIIHVTLHLDVDTYWKDRWTLLRTSFLPHVSFRKDLFYEDGKGTAFDEYVDSAPTACTPHL</sequence>
<reference evidence="2" key="1">
    <citation type="journal article" date="2007" name="Plant Cell">
        <title>Dothideomycete-plant interactions illuminated by genome sequencing and EST analysis of the wheat pathogen Stagonospora nodorum.</title>
        <authorList>
            <person name="Hane J.K."/>
            <person name="Lowe R.G."/>
            <person name="Solomon P.S."/>
            <person name="Tan K.C."/>
            <person name="Schoch C.L."/>
            <person name="Spatafora J.W."/>
            <person name="Crous P.W."/>
            <person name="Kodira C."/>
            <person name="Birren B.W."/>
            <person name="Galagan J.E."/>
            <person name="Torriani S.F."/>
            <person name="McDonald B.A."/>
            <person name="Oliver R.P."/>
        </authorList>
    </citation>
    <scope>NUCLEOTIDE SEQUENCE [LARGE SCALE GENOMIC DNA]</scope>
    <source>
        <strain evidence="2">SN15 / ATCC MYA-4574 / FGSC 10173</strain>
    </source>
</reference>
<accession>Q0UAN2</accession>
<evidence type="ECO:0008006" key="3">
    <source>
        <dbReference type="Google" id="ProtNLM"/>
    </source>
</evidence>
<evidence type="ECO:0000313" key="1">
    <source>
        <dbReference type="EMBL" id="EAT81681.1"/>
    </source>
</evidence>
<dbReference type="GeneID" id="5978336"/>
<proteinExistence type="predicted"/>
<dbReference type="VEuPathDB" id="FungiDB:JI435_111820"/>
<organism evidence="1 2">
    <name type="scientific">Phaeosphaeria nodorum (strain SN15 / ATCC MYA-4574 / FGSC 10173)</name>
    <name type="common">Glume blotch fungus</name>
    <name type="synonym">Parastagonospora nodorum</name>
    <dbReference type="NCBI Taxonomy" id="321614"/>
    <lineage>
        <taxon>Eukaryota</taxon>
        <taxon>Fungi</taxon>
        <taxon>Dikarya</taxon>
        <taxon>Ascomycota</taxon>
        <taxon>Pezizomycotina</taxon>
        <taxon>Dothideomycetes</taxon>
        <taxon>Pleosporomycetidae</taxon>
        <taxon>Pleosporales</taxon>
        <taxon>Pleosporineae</taxon>
        <taxon>Phaeosphaeriaceae</taxon>
        <taxon>Parastagonospora</taxon>
    </lineage>
</organism>
<dbReference type="InParanoid" id="Q0UAN2"/>
<dbReference type="RefSeq" id="XP_001801428.1">
    <property type="nucleotide sequence ID" value="XM_001801376.1"/>
</dbReference>
<protein>
    <recommendedName>
        <fullName evidence="3">F-box domain-containing protein</fullName>
    </recommendedName>
</protein>
<dbReference type="KEGG" id="pno:SNOG_11182"/>
<dbReference type="AlphaFoldDB" id="Q0UAN2"/>